<dbReference type="EMBL" id="QNVU01000009">
    <property type="protein sequence ID" value="REC51438.1"/>
    <property type="molecule type" value="Genomic_DNA"/>
</dbReference>
<evidence type="ECO:0000313" key="1">
    <source>
        <dbReference type="EMBL" id="REC51438.1"/>
    </source>
</evidence>
<proteinExistence type="predicted"/>
<sequence length="160" mass="17879">MKGNTLFLIIYCFLNIKCISQNNYKNTVHNSTIIEKYNKIEKIELREQTRGTNRLITFTKDAVTTYLNGNTSTSQITATDWENISKQVNLLDLPKISTYESSTTRRFSDGALASSITVTANGNTYNSAGFDAGIPPKELEGLYIVLKGKSKSVIKIPKTR</sequence>
<evidence type="ECO:0000313" key="2">
    <source>
        <dbReference type="Proteomes" id="UP000256924"/>
    </source>
</evidence>
<comment type="caution">
    <text evidence="1">The sequence shown here is derived from an EMBL/GenBank/DDBJ whole genome shotgun (WGS) entry which is preliminary data.</text>
</comment>
<keyword evidence="2" id="KW-1185">Reference proteome</keyword>
<dbReference type="AlphaFoldDB" id="A0A3D9BDH0"/>
<reference evidence="1 2" key="1">
    <citation type="journal article" date="2004" name="Emerg. Infect. Dis.">
        <title>Amoebae-resisting bacteria isolated from human nasal swabs by amoebal coculture.</title>
        <authorList>
            <person name="Greub G."/>
            <person name="La Scola B."/>
            <person name="Raoult D."/>
        </authorList>
    </citation>
    <scope>NUCLEOTIDE SEQUENCE [LARGE SCALE GENOMIC DNA]</scope>
    <source>
        <strain evidence="1 2">CCUG 51329</strain>
    </source>
</reference>
<accession>A0A3D9BDH0</accession>
<name>A0A3D9BDH0_9FLAO</name>
<dbReference type="RefSeq" id="WP_116097724.1">
    <property type="nucleotide sequence ID" value="NZ_QNVU01000009.1"/>
</dbReference>
<protein>
    <submittedName>
        <fullName evidence="1">Uncharacterized protein</fullName>
    </submittedName>
</protein>
<dbReference type="Proteomes" id="UP000256924">
    <property type="component" value="Unassembled WGS sequence"/>
</dbReference>
<gene>
    <name evidence="1" type="ORF">DRF68_06685</name>
</gene>
<organism evidence="1 2">
    <name type="scientific">Candidatus Chryseobacterium massiliense</name>
    <dbReference type="NCBI Taxonomy" id="204089"/>
    <lineage>
        <taxon>Bacteria</taxon>
        <taxon>Pseudomonadati</taxon>
        <taxon>Bacteroidota</taxon>
        <taxon>Flavobacteriia</taxon>
        <taxon>Flavobacteriales</taxon>
        <taxon>Weeksellaceae</taxon>
        <taxon>Chryseobacterium group</taxon>
        <taxon>Chryseobacterium</taxon>
    </lineage>
</organism>